<dbReference type="Pfam" id="PF22590">
    <property type="entry name" value="Cas3-like_C_2"/>
    <property type="match status" value="1"/>
</dbReference>
<evidence type="ECO:0000259" key="11">
    <source>
        <dbReference type="PROSITE" id="PS51643"/>
    </source>
</evidence>
<dbReference type="GO" id="GO:0004519">
    <property type="term" value="F:endonuclease activity"/>
    <property type="evidence" value="ECO:0007669"/>
    <property type="project" value="UniProtKB-KW"/>
</dbReference>
<keyword evidence="3" id="KW-0540">Nuclease</keyword>
<dbReference type="InterPro" id="IPR050079">
    <property type="entry name" value="DEAD_box_RNA_helicase"/>
</dbReference>
<evidence type="ECO:0000313" key="13">
    <source>
        <dbReference type="Proteomes" id="UP000245938"/>
    </source>
</evidence>
<dbReference type="Proteomes" id="UP000245938">
    <property type="component" value="Unassembled WGS sequence"/>
</dbReference>
<dbReference type="Pfam" id="PF18019">
    <property type="entry name" value="Cas3_HD"/>
    <property type="match status" value="1"/>
</dbReference>
<dbReference type="Pfam" id="PF00270">
    <property type="entry name" value="DEAD"/>
    <property type="match status" value="1"/>
</dbReference>
<keyword evidence="12" id="KW-0255">Endonuclease</keyword>
<dbReference type="SUPFAM" id="SSF109604">
    <property type="entry name" value="HD-domain/PDEase-like"/>
    <property type="match status" value="1"/>
</dbReference>
<dbReference type="Gene3D" id="1.10.3210.30">
    <property type="match status" value="1"/>
</dbReference>
<dbReference type="InterPro" id="IPR006483">
    <property type="entry name" value="CRISPR-assoc_Cas3_HD"/>
</dbReference>
<dbReference type="GO" id="GO:0003676">
    <property type="term" value="F:nucleic acid binding"/>
    <property type="evidence" value="ECO:0007669"/>
    <property type="project" value="InterPro"/>
</dbReference>
<dbReference type="InterPro" id="IPR006474">
    <property type="entry name" value="Helicase_Cas3_CRISPR-ass_core"/>
</dbReference>
<dbReference type="NCBIfam" id="TIGR01587">
    <property type="entry name" value="cas3_core"/>
    <property type="match status" value="1"/>
</dbReference>
<feature type="domain" description="HD Cas3-type" evidence="11">
    <location>
        <begin position="8"/>
        <end position="197"/>
    </location>
</feature>
<dbReference type="SMART" id="SM00471">
    <property type="entry name" value="HDc"/>
    <property type="match status" value="1"/>
</dbReference>
<dbReference type="InterPro" id="IPR038257">
    <property type="entry name" value="CRISPR-assoc_Cas3_HD_sf"/>
</dbReference>
<protein>
    <submittedName>
        <fullName evidence="12">CRISPR-associated helicase/endonuclease Cas3</fullName>
    </submittedName>
</protein>
<evidence type="ECO:0000256" key="7">
    <source>
        <dbReference type="ARBA" id="ARBA00022806"/>
    </source>
</evidence>
<evidence type="ECO:0000256" key="8">
    <source>
        <dbReference type="ARBA" id="ARBA00022840"/>
    </source>
</evidence>
<evidence type="ECO:0000256" key="10">
    <source>
        <dbReference type="SAM" id="Coils"/>
    </source>
</evidence>
<sequence length="772" mass="88973">MTMFYAKSKPEVLSIVEHTEDVVQAIQVLKDVTSNFLPLNEKDWELLKLAALFHDTGKYSEGFQNRISQSIDKAKRKPDGLINYPHNYLSLLFIPFDKLRADGYTKKDLILLALAVGFHHEREKLPNKSNIMAVYKKQIYPNYEEIKKDFSNLLSEKPNESMVTHLEKRTLIYRQLNSELKKKYTLIKGLLQRADRSASAKLRHENIKEFVEKAVDSNVGYQTEQFLKKNFTNLRPLQQLALDNQRKNIVLIAQTGSGKTEASLLWIGQRKGFITLPLRVSLNAMYDRIIDTNGINYSHVGLLHSSAIDHLMLQKKDENDKTSFEETLLQIGHTQRLAEKLTFSTIDQLFKFPLLYRGFEIELSTLAYSKVVIDEIQAYDPKIVAILLQGLKMIDDIGGSWMIMTATLPAIFIEELNRLGLLTENTLQQTLLLADDRSEDVEVPRRHRISLEKKTLNALTEDMIEKSKDSKVLVVVNTVKQALSLYDSLKSIMGESVNLLHSQFIPLHRGKKETEILKFAQLTNEDNGLWICTQIVEASLDVDFDYLYTEAATPDALFQRFGRCNRKGKRFDGGTPNSPNIFIVTDLDGISGMDTVYEKKIVENGLRLLKALRGSLIDEEQKIRIVHEVFSREFLAGTDYLKVFEETIKDLKELPPFELDSAGAQHVLRDIKSVPLVAGQENYEKVLILIEKYEEEKRKKNYAVLKQLNIEIQQYLLSVNQYRLNYQQEKEQFKLSKFSQIDFSYVYFSTDVFYTEERGLDLKLDENISNIF</sequence>
<keyword evidence="4" id="KW-0479">Metal-binding</keyword>
<dbReference type="InterPro" id="IPR054712">
    <property type="entry name" value="Cas3-like_dom"/>
</dbReference>
<keyword evidence="9" id="KW-0051">Antiviral defense</keyword>
<dbReference type="PANTHER" id="PTHR47959:SF16">
    <property type="entry name" value="CRISPR-ASSOCIATED NUCLEASE_HELICASE CAS3-RELATED"/>
    <property type="match status" value="1"/>
</dbReference>
<evidence type="ECO:0000256" key="5">
    <source>
        <dbReference type="ARBA" id="ARBA00022741"/>
    </source>
</evidence>
<keyword evidence="5" id="KW-0547">Nucleotide-binding</keyword>
<keyword evidence="13" id="KW-1185">Reference proteome</keyword>
<dbReference type="InterPro" id="IPR014001">
    <property type="entry name" value="Helicase_ATP-bd"/>
</dbReference>
<evidence type="ECO:0000313" key="12">
    <source>
        <dbReference type="EMBL" id="PWI24482.1"/>
    </source>
</evidence>
<organism evidence="12 13">
    <name type="scientific">Kurthia sibirica</name>
    <dbReference type="NCBI Taxonomy" id="202750"/>
    <lineage>
        <taxon>Bacteria</taxon>
        <taxon>Bacillati</taxon>
        <taxon>Bacillota</taxon>
        <taxon>Bacilli</taxon>
        <taxon>Bacillales</taxon>
        <taxon>Caryophanaceae</taxon>
        <taxon>Kurthia</taxon>
    </lineage>
</organism>
<dbReference type="Gene3D" id="3.40.50.300">
    <property type="entry name" value="P-loop containing nucleotide triphosphate hydrolases"/>
    <property type="match status" value="2"/>
</dbReference>
<keyword evidence="6" id="KW-0378">Hydrolase</keyword>
<dbReference type="SUPFAM" id="SSF52540">
    <property type="entry name" value="P-loop containing nucleoside triphosphate hydrolases"/>
    <property type="match status" value="1"/>
</dbReference>
<evidence type="ECO:0000256" key="6">
    <source>
        <dbReference type="ARBA" id="ARBA00022801"/>
    </source>
</evidence>
<comment type="caution">
    <text evidence="12">The sequence shown here is derived from an EMBL/GenBank/DDBJ whole genome shotgun (WGS) entry which is preliminary data.</text>
</comment>
<comment type="similarity">
    <text evidence="2">In the central section; belongs to the CRISPR-associated helicase Cas3 family.</text>
</comment>
<gene>
    <name evidence="12" type="ORF">DEX24_13555</name>
</gene>
<proteinExistence type="inferred from homology"/>
<dbReference type="InterPro" id="IPR027417">
    <property type="entry name" value="P-loop_NTPase"/>
</dbReference>
<dbReference type="InterPro" id="IPR011545">
    <property type="entry name" value="DEAD/DEAH_box_helicase_dom"/>
</dbReference>
<dbReference type="GO" id="GO:0016787">
    <property type="term" value="F:hydrolase activity"/>
    <property type="evidence" value="ECO:0007669"/>
    <property type="project" value="UniProtKB-KW"/>
</dbReference>
<dbReference type="EMBL" id="QFVR01000021">
    <property type="protein sequence ID" value="PWI24482.1"/>
    <property type="molecule type" value="Genomic_DNA"/>
</dbReference>
<keyword evidence="8" id="KW-0067">ATP-binding</keyword>
<dbReference type="NCBIfam" id="TIGR01596">
    <property type="entry name" value="cas3_HD"/>
    <property type="match status" value="1"/>
</dbReference>
<dbReference type="PROSITE" id="PS51643">
    <property type="entry name" value="HD_CAS3"/>
    <property type="match status" value="1"/>
</dbReference>
<dbReference type="SMART" id="SM00487">
    <property type="entry name" value="DEXDc"/>
    <property type="match status" value="1"/>
</dbReference>
<keyword evidence="10" id="KW-0175">Coiled coil</keyword>
<comment type="similarity">
    <text evidence="1">In the N-terminal section; belongs to the CRISPR-associated nuclease Cas3-HD family.</text>
</comment>
<keyword evidence="7" id="KW-0347">Helicase</keyword>
<dbReference type="GO" id="GO:0005829">
    <property type="term" value="C:cytosol"/>
    <property type="evidence" value="ECO:0007669"/>
    <property type="project" value="TreeGrafter"/>
</dbReference>
<accession>A0A2U3AIU6</accession>
<dbReference type="InterPro" id="IPR003607">
    <property type="entry name" value="HD/PDEase_dom"/>
</dbReference>
<dbReference type="CDD" id="cd09641">
    <property type="entry name" value="Cas3''_I"/>
    <property type="match status" value="1"/>
</dbReference>
<dbReference type="GO" id="GO:0046872">
    <property type="term" value="F:metal ion binding"/>
    <property type="evidence" value="ECO:0007669"/>
    <property type="project" value="UniProtKB-KW"/>
</dbReference>
<reference evidence="12 13" key="1">
    <citation type="submission" date="2018-05" db="EMBL/GenBank/DDBJ databases">
        <title>Kurthia sibirica genome sequence.</title>
        <authorList>
            <person name="Maclea K.S."/>
            <person name="Goen A.E."/>
        </authorList>
    </citation>
    <scope>NUCLEOTIDE SEQUENCE [LARGE SCALE GENOMIC DNA]</scope>
    <source>
        <strain evidence="12 13">ATCC 49154</strain>
    </source>
</reference>
<dbReference type="AlphaFoldDB" id="A0A2U3AIU6"/>
<feature type="coiled-coil region" evidence="10">
    <location>
        <begin position="705"/>
        <end position="732"/>
    </location>
</feature>
<evidence type="ECO:0000256" key="4">
    <source>
        <dbReference type="ARBA" id="ARBA00022723"/>
    </source>
</evidence>
<dbReference type="PANTHER" id="PTHR47959">
    <property type="entry name" value="ATP-DEPENDENT RNA HELICASE RHLE-RELATED"/>
    <property type="match status" value="1"/>
</dbReference>
<evidence type="ECO:0000256" key="3">
    <source>
        <dbReference type="ARBA" id="ARBA00022722"/>
    </source>
</evidence>
<dbReference type="GO" id="GO:0003724">
    <property type="term" value="F:RNA helicase activity"/>
    <property type="evidence" value="ECO:0007669"/>
    <property type="project" value="TreeGrafter"/>
</dbReference>
<dbReference type="GO" id="GO:0051607">
    <property type="term" value="P:defense response to virus"/>
    <property type="evidence" value="ECO:0007669"/>
    <property type="project" value="UniProtKB-KW"/>
</dbReference>
<evidence type="ECO:0000256" key="2">
    <source>
        <dbReference type="ARBA" id="ARBA00009046"/>
    </source>
</evidence>
<evidence type="ECO:0000256" key="9">
    <source>
        <dbReference type="ARBA" id="ARBA00023118"/>
    </source>
</evidence>
<name>A0A2U3AIU6_9BACL</name>
<evidence type="ECO:0000256" key="1">
    <source>
        <dbReference type="ARBA" id="ARBA00006847"/>
    </source>
</evidence>
<dbReference type="OrthoDB" id="9810236at2"/>
<dbReference type="GO" id="GO:0005524">
    <property type="term" value="F:ATP binding"/>
    <property type="evidence" value="ECO:0007669"/>
    <property type="project" value="UniProtKB-KW"/>
</dbReference>